<evidence type="ECO:0008006" key="3">
    <source>
        <dbReference type="Google" id="ProtNLM"/>
    </source>
</evidence>
<keyword evidence="1" id="KW-0732">Signal</keyword>
<accession>A0A2M3ZLZ0</accession>
<feature type="signal peptide" evidence="1">
    <location>
        <begin position="1"/>
        <end position="25"/>
    </location>
</feature>
<dbReference type="EMBL" id="GGFM01008774">
    <property type="protein sequence ID" value="MBW29525.1"/>
    <property type="molecule type" value="Transcribed_RNA"/>
</dbReference>
<proteinExistence type="predicted"/>
<feature type="chain" id="PRO_5014701550" description="Secreted peptide" evidence="1">
    <location>
        <begin position="26"/>
        <end position="137"/>
    </location>
</feature>
<dbReference type="AlphaFoldDB" id="A0A2M3ZLZ0"/>
<evidence type="ECO:0000313" key="2">
    <source>
        <dbReference type="EMBL" id="MBW29525.1"/>
    </source>
</evidence>
<sequence length="137" mass="15972">MIRYPIRWELLLLLLLLLLEMIGESVVCTVWIVSDHRHHPSSTTTGGHVQHITLKSFRRKQPRLRLDATSSWRRRWYLGATSGRSQCFRTRIQQPGVGNIVRDCTLSATSVGEATTTKRPFCRTVWRSRILFLYSFE</sequence>
<reference evidence="2" key="1">
    <citation type="submission" date="2018-01" db="EMBL/GenBank/DDBJ databases">
        <title>An insight into the sialome of Amazonian anophelines.</title>
        <authorList>
            <person name="Ribeiro J.M."/>
            <person name="Scarpassa V."/>
            <person name="Calvo E."/>
        </authorList>
    </citation>
    <scope>NUCLEOTIDE SEQUENCE</scope>
    <source>
        <tissue evidence="2">Salivary glands</tissue>
    </source>
</reference>
<protein>
    <recommendedName>
        <fullName evidence="3">Secreted peptide</fullName>
    </recommendedName>
</protein>
<name>A0A2M3ZLZ0_9DIPT</name>
<organism evidence="2">
    <name type="scientific">Anopheles braziliensis</name>
    <dbReference type="NCBI Taxonomy" id="58242"/>
    <lineage>
        <taxon>Eukaryota</taxon>
        <taxon>Metazoa</taxon>
        <taxon>Ecdysozoa</taxon>
        <taxon>Arthropoda</taxon>
        <taxon>Hexapoda</taxon>
        <taxon>Insecta</taxon>
        <taxon>Pterygota</taxon>
        <taxon>Neoptera</taxon>
        <taxon>Endopterygota</taxon>
        <taxon>Diptera</taxon>
        <taxon>Nematocera</taxon>
        <taxon>Culicoidea</taxon>
        <taxon>Culicidae</taxon>
        <taxon>Anophelinae</taxon>
        <taxon>Anopheles</taxon>
    </lineage>
</organism>
<evidence type="ECO:0000256" key="1">
    <source>
        <dbReference type="SAM" id="SignalP"/>
    </source>
</evidence>